<evidence type="ECO:0000256" key="7">
    <source>
        <dbReference type="ARBA" id="ARBA00022723"/>
    </source>
</evidence>
<dbReference type="GO" id="GO:0016705">
    <property type="term" value="F:oxidoreductase activity, acting on paired donors, with incorporation or reduction of molecular oxygen"/>
    <property type="evidence" value="ECO:0007669"/>
    <property type="project" value="InterPro"/>
</dbReference>
<dbReference type="SUPFAM" id="SSF48264">
    <property type="entry name" value="Cytochrome P450"/>
    <property type="match status" value="1"/>
</dbReference>
<dbReference type="PROSITE" id="PS00086">
    <property type="entry name" value="CYTOCHROME_P450"/>
    <property type="match status" value="1"/>
</dbReference>
<dbReference type="InterPro" id="IPR001128">
    <property type="entry name" value="Cyt_P450"/>
</dbReference>
<dbReference type="RefSeq" id="XP_007394761.1">
    <property type="nucleotide sequence ID" value="XM_007394699.1"/>
</dbReference>
<dbReference type="PANTHER" id="PTHR46300">
    <property type="entry name" value="P450, PUTATIVE (EUROFUNG)-RELATED-RELATED"/>
    <property type="match status" value="1"/>
</dbReference>
<evidence type="ECO:0000256" key="6">
    <source>
        <dbReference type="ARBA" id="ARBA00022692"/>
    </source>
</evidence>
<evidence type="ECO:0000256" key="13">
    <source>
        <dbReference type="PIRSR" id="PIRSR602401-1"/>
    </source>
</evidence>
<dbReference type="EMBL" id="JH930471">
    <property type="protein sequence ID" value="EKM56931.1"/>
    <property type="molecule type" value="Genomic_DNA"/>
</dbReference>
<sequence>MLLLESLCENPSDFVMHFTRMAAHTAMKIAYGHKDVTDNQDLLSKAIRSMEIFTETVIPGAWLVDSLPILDHLPSWFPFAAFKRYQEMAKPIVVESVTKPFEIVKKHLAQGTADGSFTSYLLQSEKLDPETEDCIKWAANGIFFGQFETTTAALSWFTHAMVKHPDVQKKAQEEIDRVVGNERLPKVEDRDSLPYLNAVLREVMRWQPIVCLSTRAVSEESDEYHGYFVPAYTEIVVNIWAVLHDPTVYPDPERFIPERHLEKDVPDPLDVAFGIGRRGCPGRQVAQAQPFVTMACMLATLDLKPVKDEHGNELIPETKGGDLLINFPVPFKSAFTARSEMALELIHQSAEHARSLPDKLERWSD</sequence>
<name>K5V2Z9_PHACS</name>
<dbReference type="InterPro" id="IPR002401">
    <property type="entry name" value="Cyt_P450_E_grp-I"/>
</dbReference>
<keyword evidence="7 13" id="KW-0479">Metal-binding</keyword>
<dbReference type="AlphaFoldDB" id="K5V2Z9"/>
<dbReference type="GO" id="GO:0005506">
    <property type="term" value="F:iron ion binding"/>
    <property type="evidence" value="ECO:0007669"/>
    <property type="project" value="InterPro"/>
</dbReference>
<feature type="binding site" description="axial binding residue" evidence="13">
    <location>
        <position position="280"/>
    </location>
    <ligand>
        <name>heme</name>
        <dbReference type="ChEBI" id="CHEBI:30413"/>
    </ligand>
    <ligandPart>
        <name>Fe</name>
        <dbReference type="ChEBI" id="CHEBI:18248"/>
    </ligandPart>
</feature>
<evidence type="ECO:0000256" key="3">
    <source>
        <dbReference type="ARBA" id="ARBA00005179"/>
    </source>
</evidence>
<dbReference type="STRING" id="650164.K5V2Z9"/>
<keyword evidence="16" id="KW-1185">Reference proteome</keyword>
<evidence type="ECO:0000256" key="12">
    <source>
        <dbReference type="ARBA" id="ARBA00023136"/>
    </source>
</evidence>
<dbReference type="OrthoDB" id="1055148at2759"/>
<evidence type="ECO:0000256" key="4">
    <source>
        <dbReference type="ARBA" id="ARBA00010617"/>
    </source>
</evidence>
<dbReference type="Pfam" id="PF00067">
    <property type="entry name" value="p450"/>
    <property type="match status" value="1"/>
</dbReference>
<dbReference type="PRINTS" id="PR00385">
    <property type="entry name" value="P450"/>
</dbReference>
<keyword evidence="5 13" id="KW-0349">Heme</keyword>
<keyword evidence="12" id="KW-0472">Membrane</keyword>
<evidence type="ECO:0000313" key="15">
    <source>
        <dbReference type="EMBL" id="EKM56931.1"/>
    </source>
</evidence>
<keyword evidence="8" id="KW-1133">Transmembrane helix</keyword>
<evidence type="ECO:0000313" key="16">
    <source>
        <dbReference type="Proteomes" id="UP000008370"/>
    </source>
</evidence>
<dbReference type="GO" id="GO:0016020">
    <property type="term" value="C:membrane"/>
    <property type="evidence" value="ECO:0007669"/>
    <property type="project" value="UniProtKB-SubCell"/>
</dbReference>
<comment type="subcellular location">
    <subcellularLocation>
        <location evidence="2">Membrane</location>
        <topology evidence="2">Single-pass membrane protein</topology>
    </subcellularLocation>
</comment>
<evidence type="ECO:0000256" key="5">
    <source>
        <dbReference type="ARBA" id="ARBA00022617"/>
    </source>
</evidence>
<evidence type="ECO:0000256" key="10">
    <source>
        <dbReference type="ARBA" id="ARBA00023004"/>
    </source>
</evidence>
<dbReference type="GO" id="GO:0020037">
    <property type="term" value="F:heme binding"/>
    <property type="evidence" value="ECO:0007669"/>
    <property type="project" value="InterPro"/>
</dbReference>
<comment type="similarity">
    <text evidence="4 14">Belongs to the cytochrome P450 family.</text>
</comment>
<evidence type="ECO:0000256" key="14">
    <source>
        <dbReference type="RuleBase" id="RU000461"/>
    </source>
</evidence>
<dbReference type="InterPro" id="IPR050364">
    <property type="entry name" value="Cytochrome_P450_fung"/>
</dbReference>
<dbReference type="PANTHER" id="PTHR46300:SF7">
    <property type="entry name" value="P450, PUTATIVE (EUROFUNG)-RELATED"/>
    <property type="match status" value="1"/>
</dbReference>
<evidence type="ECO:0000256" key="9">
    <source>
        <dbReference type="ARBA" id="ARBA00023002"/>
    </source>
</evidence>
<dbReference type="HOGENOM" id="CLU_001570_2_0_1"/>
<dbReference type="GeneID" id="18912698"/>
<evidence type="ECO:0000256" key="2">
    <source>
        <dbReference type="ARBA" id="ARBA00004167"/>
    </source>
</evidence>
<evidence type="ECO:0000256" key="1">
    <source>
        <dbReference type="ARBA" id="ARBA00001971"/>
    </source>
</evidence>
<dbReference type="InterPro" id="IPR017972">
    <property type="entry name" value="Cyt_P450_CS"/>
</dbReference>
<evidence type="ECO:0008006" key="17">
    <source>
        <dbReference type="Google" id="ProtNLM"/>
    </source>
</evidence>
<comment type="pathway">
    <text evidence="3">Secondary metabolite biosynthesis.</text>
</comment>
<dbReference type="GO" id="GO:0004497">
    <property type="term" value="F:monooxygenase activity"/>
    <property type="evidence" value="ECO:0007669"/>
    <property type="project" value="UniProtKB-KW"/>
</dbReference>
<evidence type="ECO:0000256" key="8">
    <source>
        <dbReference type="ARBA" id="ARBA00022989"/>
    </source>
</evidence>
<dbReference type="KEGG" id="pco:PHACADRAFT_208100"/>
<keyword evidence="10 13" id="KW-0408">Iron</keyword>
<comment type="cofactor">
    <cofactor evidence="1 13">
        <name>heme</name>
        <dbReference type="ChEBI" id="CHEBI:30413"/>
    </cofactor>
</comment>
<dbReference type="InterPro" id="IPR036396">
    <property type="entry name" value="Cyt_P450_sf"/>
</dbReference>
<gene>
    <name evidence="15" type="ORF">PHACADRAFT_208100</name>
</gene>
<reference evidence="15 16" key="1">
    <citation type="journal article" date="2012" name="BMC Genomics">
        <title>Comparative genomics of the white-rot fungi, Phanerochaete carnosa and P. chrysosporium, to elucidate the genetic basis of the distinct wood types they colonize.</title>
        <authorList>
            <person name="Suzuki H."/>
            <person name="MacDonald J."/>
            <person name="Syed K."/>
            <person name="Salamov A."/>
            <person name="Hori C."/>
            <person name="Aerts A."/>
            <person name="Henrissat B."/>
            <person name="Wiebenga A."/>
            <person name="vanKuyk P.A."/>
            <person name="Barry K."/>
            <person name="Lindquist E."/>
            <person name="LaButti K."/>
            <person name="Lapidus A."/>
            <person name="Lucas S."/>
            <person name="Coutinho P."/>
            <person name="Gong Y."/>
            <person name="Samejima M."/>
            <person name="Mahadevan R."/>
            <person name="Abou-Zaid M."/>
            <person name="de Vries R.P."/>
            <person name="Igarashi K."/>
            <person name="Yadav J.S."/>
            <person name="Grigoriev I.V."/>
            <person name="Master E.R."/>
        </authorList>
    </citation>
    <scope>NUCLEOTIDE SEQUENCE [LARGE SCALE GENOMIC DNA]</scope>
    <source>
        <strain evidence="15 16">HHB-10118-sp</strain>
    </source>
</reference>
<accession>K5V2Z9</accession>
<dbReference type="PRINTS" id="PR00463">
    <property type="entry name" value="EP450I"/>
</dbReference>
<evidence type="ECO:0000256" key="11">
    <source>
        <dbReference type="ARBA" id="ARBA00023033"/>
    </source>
</evidence>
<dbReference type="Proteomes" id="UP000008370">
    <property type="component" value="Unassembled WGS sequence"/>
</dbReference>
<keyword evidence="9 14" id="KW-0560">Oxidoreductase</keyword>
<protein>
    <recommendedName>
        <fullName evidence="17">Cytochrome P450</fullName>
    </recommendedName>
</protein>
<dbReference type="InParanoid" id="K5V2Z9"/>
<keyword evidence="6" id="KW-0812">Transmembrane</keyword>
<keyword evidence="11 14" id="KW-0503">Monooxygenase</keyword>
<dbReference type="Gene3D" id="1.10.630.10">
    <property type="entry name" value="Cytochrome P450"/>
    <property type="match status" value="1"/>
</dbReference>
<proteinExistence type="inferred from homology"/>
<organism evidence="15 16">
    <name type="scientific">Phanerochaete carnosa (strain HHB-10118-sp)</name>
    <name type="common">White-rot fungus</name>
    <name type="synonym">Peniophora carnosa</name>
    <dbReference type="NCBI Taxonomy" id="650164"/>
    <lineage>
        <taxon>Eukaryota</taxon>
        <taxon>Fungi</taxon>
        <taxon>Dikarya</taxon>
        <taxon>Basidiomycota</taxon>
        <taxon>Agaricomycotina</taxon>
        <taxon>Agaricomycetes</taxon>
        <taxon>Polyporales</taxon>
        <taxon>Phanerochaetaceae</taxon>
        <taxon>Phanerochaete</taxon>
    </lineage>
</organism>